<evidence type="ECO:0000256" key="5">
    <source>
        <dbReference type="ARBA" id="ARBA00033748"/>
    </source>
</evidence>
<protein>
    <submittedName>
        <fullName evidence="7">LLM class flavin-dependent oxidoreductase</fullName>
        <ecNumber evidence="7">1.-.-.-</ecNumber>
    </submittedName>
</protein>
<sequence length="455" mass="50340">MREIAVTDDARQIHLNLFLPTTGHHEASWRHRGARPGEIFSLSYYREIAAIAERGKFDSLFLSDHLAVGRNYEFGPGVHLEPLTLLSALAATTSRIGLIATASTSYTEPYNLARLFASLDHISEGRAGWNIVTSWSDAASGNFGRTERASHTERYARATEFVEVVTKLWDSWEDDAIVADRASGLFADRNRIHEVDHVGRYFKVKGALDVARSPQGYPVLLQAGSSVTGRAFAARYAEAIFTAQQDLAEAQAFYADVKTQARSYGRTPADIVILPGLGPIVGDTEAEAREIERELNEATIPQVGLRHIAARFDGADLSSYPLDGPVPLHALPRPDDVQGAKSRSQLIYDLIEREKSLTLRQLLWRLAGARGHGTVVGTPEQVADRILGWVDRNAADGFNIMPPYLPGSLADFVDKVVPILQDRGRFRRDYDGHTLRDHYGLRRPANRFTGSRLAS</sequence>
<comment type="similarity">
    <text evidence="5">Belongs to the NtaA/SnaA/DszA monooxygenase family.</text>
</comment>
<evidence type="ECO:0000256" key="1">
    <source>
        <dbReference type="ARBA" id="ARBA00022630"/>
    </source>
</evidence>
<dbReference type="InterPro" id="IPR016215">
    <property type="entry name" value="NTA_MOA"/>
</dbReference>
<dbReference type="PIRSF" id="PIRSF000337">
    <property type="entry name" value="NTA_MOA"/>
    <property type="match status" value="1"/>
</dbReference>
<dbReference type="InterPro" id="IPR011251">
    <property type="entry name" value="Luciferase-like_dom"/>
</dbReference>
<feature type="domain" description="Luciferase-like" evidence="6">
    <location>
        <begin position="28"/>
        <end position="391"/>
    </location>
</feature>
<dbReference type="SUPFAM" id="SSF51679">
    <property type="entry name" value="Bacterial luciferase-like"/>
    <property type="match status" value="1"/>
</dbReference>
<dbReference type="NCBIfam" id="TIGR03860">
    <property type="entry name" value="FMN_nitrolo"/>
    <property type="match status" value="1"/>
</dbReference>
<evidence type="ECO:0000313" key="8">
    <source>
        <dbReference type="Proteomes" id="UP001595377"/>
    </source>
</evidence>
<dbReference type="Pfam" id="PF00296">
    <property type="entry name" value="Bac_luciferase"/>
    <property type="match status" value="1"/>
</dbReference>
<keyword evidence="1" id="KW-0285">Flavoprotein</keyword>
<name>A0ABV7DJE8_9HYPH</name>
<dbReference type="PANTHER" id="PTHR30011">
    <property type="entry name" value="ALKANESULFONATE MONOOXYGENASE-RELATED"/>
    <property type="match status" value="1"/>
</dbReference>
<evidence type="ECO:0000256" key="2">
    <source>
        <dbReference type="ARBA" id="ARBA00022643"/>
    </source>
</evidence>
<dbReference type="GO" id="GO:0016491">
    <property type="term" value="F:oxidoreductase activity"/>
    <property type="evidence" value="ECO:0007669"/>
    <property type="project" value="UniProtKB-KW"/>
</dbReference>
<dbReference type="PANTHER" id="PTHR30011:SF16">
    <property type="entry name" value="C2H2 FINGER DOMAIN TRANSCRIPTION FACTOR (EUROFUNG)-RELATED"/>
    <property type="match status" value="1"/>
</dbReference>
<evidence type="ECO:0000313" key="7">
    <source>
        <dbReference type="EMBL" id="MFC3075087.1"/>
    </source>
</evidence>
<comment type="caution">
    <text evidence="7">The sequence shown here is derived from an EMBL/GenBank/DDBJ whole genome shotgun (WGS) entry which is preliminary data.</text>
</comment>
<evidence type="ECO:0000256" key="4">
    <source>
        <dbReference type="ARBA" id="ARBA00023033"/>
    </source>
</evidence>
<dbReference type="Gene3D" id="3.20.20.30">
    <property type="entry name" value="Luciferase-like domain"/>
    <property type="match status" value="1"/>
</dbReference>
<dbReference type="CDD" id="cd01095">
    <property type="entry name" value="Nitrilotriacetate_monoxgenase"/>
    <property type="match status" value="1"/>
</dbReference>
<proteinExistence type="inferred from homology"/>
<keyword evidence="4" id="KW-0503">Monooxygenase</keyword>
<keyword evidence="2" id="KW-0288">FMN</keyword>
<evidence type="ECO:0000256" key="3">
    <source>
        <dbReference type="ARBA" id="ARBA00023002"/>
    </source>
</evidence>
<gene>
    <name evidence="7" type="ORF">ACFOHH_18405</name>
</gene>
<dbReference type="Proteomes" id="UP001595377">
    <property type="component" value="Unassembled WGS sequence"/>
</dbReference>
<evidence type="ECO:0000259" key="6">
    <source>
        <dbReference type="Pfam" id="PF00296"/>
    </source>
</evidence>
<keyword evidence="8" id="KW-1185">Reference proteome</keyword>
<organism evidence="7 8">
    <name type="scientific">Shinella pollutisoli</name>
    <dbReference type="NCBI Taxonomy" id="2250594"/>
    <lineage>
        <taxon>Bacteria</taxon>
        <taxon>Pseudomonadati</taxon>
        <taxon>Pseudomonadota</taxon>
        <taxon>Alphaproteobacteria</taxon>
        <taxon>Hyphomicrobiales</taxon>
        <taxon>Rhizobiaceae</taxon>
        <taxon>Shinella</taxon>
    </lineage>
</organism>
<accession>A0ABV7DJE8</accession>
<dbReference type="InterPro" id="IPR036661">
    <property type="entry name" value="Luciferase-like_sf"/>
</dbReference>
<dbReference type="RefSeq" id="WP_257315481.1">
    <property type="nucleotide sequence ID" value="NZ_JANFDG010000012.1"/>
</dbReference>
<dbReference type="EMBL" id="JBHRSP010000032">
    <property type="protein sequence ID" value="MFC3075087.1"/>
    <property type="molecule type" value="Genomic_DNA"/>
</dbReference>
<dbReference type="EC" id="1.-.-.-" evidence="7"/>
<reference evidence="8" key="1">
    <citation type="journal article" date="2019" name="Int. J. Syst. Evol. Microbiol.">
        <title>The Global Catalogue of Microorganisms (GCM) 10K type strain sequencing project: providing services to taxonomists for standard genome sequencing and annotation.</title>
        <authorList>
            <consortium name="The Broad Institute Genomics Platform"/>
            <consortium name="The Broad Institute Genome Sequencing Center for Infectious Disease"/>
            <person name="Wu L."/>
            <person name="Ma J."/>
        </authorList>
    </citation>
    <scope>NUCLEOTIDE SEQUENCE [LARGE SCALE GENOMIC DNA]</scope>
    <source>
        <strain evidence="8">KCTC 52677</strain>
    </source>
</reference>
<keyword evidence="3 7" id="KW-0560">Oxidoreductase</keyword>
<dbReference type="InterPro" id="IPR051260">
    <property type="entry name" value="Diverse_substr_monoxygenases"/>
</dbReference>